<dbReference type="Gene3D" id="3.30.497.10">
    <property type="entry name" value="Antithrombin, subunit I, domain 2"/>
    <property type="match status" value="1"/>
</dbReference>
<keyword evidence="1" id="KW-0646">Protease inhibitor</keyword>
<organism evidence="7 8">
    <name type="scientific">Fopius arisanus</name>
    <dbReference type="NCBI Taxonomy" id="64838"/>
    <lineage>
        <taxon>Eukaryota</taxon>
        <taxon>Metazoa</taxon>
        <taxon>Ecdysozoa</taxon>
        <taxon>Arthropoda</taxon>
        <taxon>Hexapoda</taxon>
        <taxon>Insecta</taxon>
        <taxon>Pterygota</taxon>
        <taxon>Neoptera</taxon>
        <taxon>Endopterygota</taxon>
        <taxon>Hymenoptera</taxon>
        <taxon>Apocrita</taxon>
        <taxon>Ichneumonoidea</taxon>
        <taxon>Braconidae</taxon>
        <taxon>Opiinae</taxon>
        <taxon>Fopius</taxon>
    </lineage>
</organism>
<dbReference type="GO" id="GO:0004867">
    <property type="term" value="F:serine-type endopeptidase inhibitor activity"/>
    <property type="evidence" value="ECO:0007669"/>
    <property type="project" value="UniProtKB-KW"/>
</dbReference>
<dbReference type="PROSITE" id="PS00284">
    <property type="entry name" value="SERPIN"/>
    <property type="match status" value="1"/>
</dbReference>
<feature type="compositionally biased region" description="Low complexity" evidence="4">
    <location>
        <begin position="445"/>
        <end position="455"/>
    </location>
</feature>
<keyword evidence="2" id="KW-0722">Serine protease inhibitor</keyword>
<dbReference type="Gene3D" id="2.30.39.10">
    <property type="entry name" value="Alpha-1-antitrypsin, domain 1"/>
    <property type="match status" value="1"/>
</dbReference>
<dbReference type="SUPFAM" id="SSF56574">
    <property type="entry name" value="Serpins"/>
    <property type="match status" value="1"/>
</dbReference>
<keyword evidence="7" id="KW-1185">Reference proteome</keyword>
<dbReference type="OrthoDB" id="1063785at2759"/>
<evidence type="ECO:0000256" key="4">
    <source>
        <dbReference type="SAM" id="MobiDB-lite"/>
    </source>
</evidence>
<feature type="signal peptide" evidence="5">
    <location>
        <begin position="1"/>
        <end position="25"/>
    </location>
</feature>
<dbReference type="InterPro" id="IPR036186">
    <property type="entry name" value="Serpin_sf"/>
</dbReference>
<dbReference type="GO" id="GO:0005615">
    <property type="term" value="C:extracellular space"/>
    <property type="evidence" value="ECO:0007669"/>
    <property type="project" value="InterPro"/>
</dbReference>
<dbReference type="PANTHER" id="PTHR11461:SF372">
    <property type="entry name" value="ACCESSORY GLAND PROTEIN ACP76A-RELATED"/>
    <property type="match status" value="1"/>
</dbReference>
<evidence type="ECO:0000313" key="7">
    <source>
        <dbReference type="Proteomes" id="UP000694866"/>
    </source>
</evidence>
<dbReference type="PANTHER" id="PTHR11461">
    <property type="entry name" value="SERINE PROTEASE INHIBITOR, SERPIN"/>
    <property type="match status" value="1"/>
</dbReference>
<keyword evidence="5" id="KW-0732">Signal</keyword>
<feature type="region of interest" description="Disordered" evidence="4">
    <location>
        <begin position="960"/>
        <end position="992"/>
    </location>
</feature>
<name>A0A9R1T9X4_9HYME</name>
<proteinExistence type="inferred from homology"/>
<dbReference type="SMART" id="SM00093">
    <property type="entry name" value="SERPIN"/>
    <property type="match status" value="1"/>
</dbReference>
<dbReference type="InterPro" id="IPR000215">
    <property type="entry name" value="Serpin_fam"/>
</dbReference>
<feature type="region of interest" description="Disordered" evidence="4">
    <location>
        <begin position="435"/>
        <end position="463"/>
    </location>
</feature>
<dbReference type="InterPro" id="IPR023795">
    <property type="entry name" value="Serpin_CS"/>
</dbReference>
<feature type="region of interest" description="Disordered" evidence="4">
    <location>
        <begin position="344"/>
        <end position="373"/>
    </location>
</feature>
<dbReference type="Pfam" id="PF00079">
    <property type="entry name" value="Serpin"/>
    <property type="match status" value="1"/>
</dbReference>
<feature type="region of interest" description="Disordered" evidence="4">
    <location>
        <begin position="1428"/>
        <end position="1451"/>
    </location>
</feature>
<protein>
    <submittedName>
        <fullName evidence="8">Mucin-17</fullName>
    </submittedName>
</protein>
<sequence>MSILSRRLPFVALLYLMIDLPSLEALPVGEATLDSAPEIPKNTRMDQGEGKLMHRELPGSPADLLRPDIFQFYTFDKSGEVIKKEMTKHEIQSLIAAGGGHLPPMAPEIHEPQKAGDVPTGGTRVADVVQNVQNVLKGELSKPTPMISTIPKIPGHANSEWSSILPSILTGDMESIALSPPEVPRPQHPDDEKIPVYVGHPMYEEITERPMIQVPVITVEEKLPIQNNSSSDEESNNDQINDNGPIFQILNTISADMLRNTSNSVVLSDQITDASESFDRSTAKPQIQQLKNDSTTYQVPTTTQNSIENITAEGINHVISIVSETHSTSIKIPGYDEMKIDQSKLQSITSSSETSDSKEAVNQDKPVPSTSKPIIADDKFEIVQPIEPVLLNNILKEFEIQGTTAFEPLETTEIIPTSEKNEDITTEAIPLTTEYDKSEDPTIPPQDQVPVNVPQAGSTTESIPAENTTDQITQVTQHDSTTPDYKIESISITTPSVLITGTDAPPETTTSTPGEIKLEDPVTEIIPRTTPEDATEKTSEVAVEVTTQVPSTTPESTTTIEREETPLSVELEDSLSSMISQISEAIIEPSLPARNDQSKIADDFTITEDMNKQEFSSTDGVLLPSSPRPLAAPEITPSTPASVSPAWKTNATVEDNSLKESKLKPSVSTEATETPIVRIDIMTPAETTATPEMPPVVPEEESPVVRIQLTDPVTAVNHIIESIPADSHSAAPEIQPMTFPTRGSISPNNISSSLIAGFSNNEKANENTTEITDPIPLETDKKESFAEKAEESIPEVALAQEQPTTDYDKNLATIMQQINFNELPIVQSPKKPSVTHKTEPKIDSATPEPEIPAIKFNNSAPIIQLDDLPIVHHKVNRPKPLMKVNITNNHEKEEPVSLKPQLLSSLHIYADDPYKKLGETVEPQISTTETSQINLNKTLKIKDQKKDSSMELMEKLPLIPLNQNQSQSEKKPLKTATTPVSIKGQDKPKESDRWTLIPQQLPPTAPKKEIQAKRPTLESITAPPESTTHKQIDQIALTHSKTVEALDSSVKSLKPDISYFSNLCNKLAFSFWISTNEGLSPARSLAVSPFGMTSMLAMVFLGARGPTSEKMNNLLKLDDVASFNPHLIFQNITDSVGLARKQGIANAAFVRELFADREKVRKLFPFYKKQAQQFYDGVVAEVNFGAISELVRKRTNLMVRKQTGGRIKDFVRSNTIPLTSPLAALSANVFQTDCNSKDASSDGRDGELYFAVSPAIRQRKLVPVPSTVWRAGVLAGYEPNLDATAIALGGPEKLVSTIFVIPGQQGFTAPGDSLELLEERLIRGATHDGAWNKLLTVVIPRPGLELQVPKFSHRSVINATGALKRMGLREMFDKHADLKGINGVGANLHLTDVVQMNLFSTCGDENIQNGRHHVEVYPSGLQRNARGFKEFPRDYKPRTSEPLPSIQREDLDKPRLKLDRPFLYFVRHNPTGLILHMGRFNPRLLP</sequence>
<dbReference type="Proteomes" id="UP000694866">
    <property type="component" value="Unplaced"/>
</dbReference>
<feature type="compositionally biased region" description="Basic and acidic residues" evidence="4">
    <location>
        <begin position="1428"/>
        <end position="1439"/>
    </location>
</feature>
<dbReference type="KEGG" id="fas:105267867"/>
<dbReference type="InterPro" id="IPR042185">
    <property type="entry name" value="Serpin_sf_2"/>
</dbReference>
<evidence type="ECO:0000313" key="8">
    <source>
        <dbReference type="RefSeq" id="XP_011305308.1"/>
    </source>
</evidence>
<evidence type="ECO:0000259" key="6">
    <source>
        <dbReference type="SMART" id="SM00093"/>
    </source>
</evidence>
<dbReference type="InterPro" id="IPR042178">
    <property type="entry name" value="Serpin_sf_1"/>
</dbReference>
<dbReference type="InterPro" id="IPR023796">
    <property type="entry name" value="Serpin_dom"/>
</dbReference>
<accession>A0A9R1T9X4</accession>
<feature type="chain" id="PRO_5040448794" evidence="5">
    <location>
        <begin position="26"/>
        <end position="1486"/>
    </location>
</feature>
<evidence type="ECO:0000256" key="3">
    <source>
        <dbReference type="RuleBase" id="RU000411"/>
    </source>
</evidence>
<evidence type="ECO:0000256" key="1">
    <source>
        <dbReference type="ARBA" id="ARBA00022690"/>
    </source>
</evidence>
<dbReference type="RefSeq" id="XP_011305308.1">
    <property type="nucleotide sequence ID" value="XM_011307006.1"/>
</dbReference>
<evidence type="ECO:0000256" key="2">
    <source>
        <dbReference type="ARBA" id="ARBA00022900"/>
    </source>
</evidence>
<feature type="region of interest" description="Disordered" evidence="4">
    <location>
        <begin position="828"/>
        <end position="851"/>
    </location>
</feature>
<feature type="compositionally biased region" description="Low complexity" evidence="4">
    <location>
        <begin position="344"/>
        <end position="354"/>
    </location>
</feature>
<reference evidence="8" key="1">
    <citation type="submission" date="2025-08" db="UniProtKB">
        <authorList>
            <consortium name="RefSeq"/>
        </authorList>
    </citation>
    <scope>IDENTIFICATION</scope>
    <source>
        <strain evidence="8">USDA-PBARC FA_bdor</strain>
        <tissue evidence="8">Whole organism</tissue>
    </source>
</reference>
<comment type="similarity">
    <text evidence="3">Belongs to the serpin family.</text>
</comment>
<evidence type="ECO:0000256" key="5">
    <source>
        <dbReference type="SAM" id="SignalP"/>
    </source>
</evidence>
<dbReference type="GeneID" id="105267867"/>
<feature type="domain" description="Serpin" evidence="6">
    <location>
        <begin position="1071"/>
        <end position="1482"/>
    </location>
</feature>
<gene>
    <name evidence="8" type="primary">LOC105267867</name>
</gene>